<reference evidence="2 3" key="1">
    <citation type="submission" date="2019-08" db="EMBL/GenBank/DDBJ databases">
        <title>Whole genome of Aphis craccivora.</title>
        <authorList>
            <person name="Voronova N.V."/>
            <person name="Shulinski R.S."/>
            <person name="Bandarenka Y.V."/>
            <person name="Zhorov D.G."/>
            <person name="Warner D."/>
        </authorList>
    </citation>
    <scope>NUCLEOTIDE SEQUENCE [LARGE SCALE GENOMIC DNA]</scope>
    <source>
        <strain evidence="2">180601</strain>
        <tissue evidence="2">Whole Body</tissue>
    </source>
</reference>
<comment type="caution">
    <text evidence="2">The sequence shown here is derived from an EMBL/GenBank/DDBJ whole genome shotgun (WGS) entry which is preliminary data.</text>
</comment>
<sequence>MSCTSRTDYGRTTAAVRRRSSVRGEHCYHHRSPADGRRPRRRPPRQTYADGRSATDLSSTRGWPTCRATRCASAAICHPAPPPRPAPHRHNHSCTQLARARAHTSTHARTHARIQPCSRPGHEFQLGGQPTEGSRKQKFIIHVVTTL</sequence>
<proteinExistence type="predicted"/>
<evidence type="ECO:0000313" key="3">
    <source>
        <dbReference type="Proteomes" id="UP000478052"/>
    </source>
</evidence>
<gene>
    <name evidence="2" type="ORF">FWK35_00023724</name>
</gene>
<accession>A0A6G0YVA3</accession>
<feature type="region of interest" description="Disordered" evidence="1">
    <location>
        <begin position="1"/>
        <end position="62"/>
    </location>
</feature>
<name>A0A6G0YVA3_APHCR</name>
<protein>
    <submittedName>
        <fullName evidence="2">Uncharacterized protein</fullName>
    </submittedName>
</protein>
<evidence type="ECO:0000313" key="2">
    <source>
        <dbReference type="EMBL" id="KAF0761610.1"/>
    </source>
</evidence>
<dbReference type="AlphaFoldDB" id="A0A6G0YVA3"/>
<organism evidence="2 3">
    <name type="scientific">Aphis craccivora</name>
    <name type="common">Cowpea aphid</name>
    <dbReference type="NCBI Taxonomy" id="307492"/>
    <lineage>
        <taxon>Eukaryota</taxon>
        <taxon>Metazoa</taxon>
        <taxon>Ecdysozoa</taxon>
        <taxon>Arthropoda</taxon>
        <taxon>Hexapoda</taxon>
        <taxon>Insecta</taxon>
        <taxon>Pterygota</taxon>
        <taxon>Neoptera</taxon>
        <taxon>Paraneoptera</taxon>
        <taxon>Hemiptera</taxon>
        <taxon>Sternorrhyncha</taxon>
        <taxon>Aphidomorpha</taxon>
        <taxon>Aphidoidea</taxon>
        <taxon>Aphididae</taxon>
        <taxon>Aphidini</taxon>
        <taxon>Aphis</taxon>
        <taxon>Aphis</taxon>
    </lineage>
</organism>
<dbReference type="Proteomes" id="UP000478052">
    <property type="component" value="Unassembled WGS sequence"/>
</dbReference>
<keyword evidence="3" id="KW-1185">Reference proteome</keyword>
<evidence type="ECO:0000256" key="1">
    <source>
        <dbReference type="SAM" id="MobiDB-lite"/>
    </source>
</evidence>
<feature type="compositionally biased region" description="Basic and acidic residues" evidence="1">
    <location>
        <begin position="22"/>
        <end position="37"/>
    </location>
</feature>
<dbReference type="EMBL" id="VUJU01002343">
    <property type="protein sequence ID" value="KAF0761610.1"/>
    <property type="molecule type" value="Genomic_DNA"/>
</dbReference>